<dbReference type="EMBL" id="QYTV02000018">
    <property type="protein sequence ID" value="RST70307.1"/>
    <property type="molecule type" value="Genomic_DNA"/>
</dbReference>
<dbReference type="Gene3D" id="3.40.190.170">
    <property type="entry name" value="Bacterial extracellular solute-binding protein, family 7"/>
    <property type="match status" value="1"/>
</dbReference>
<evidence type="ECO:0000313" key="5">
    <source>
        <dbReference type="EMBL" id="RST70307.1"/>
    </source>
</evidence>
<evidence type="ECO:0000256" key="3">
    <source>
        <dbReference type="ARBA" id="ARBA00022729"/>
    </source>
</evidence>
<dbReference type="NCBIfam" id="NF037995">
    <property type="entry name" value="TRAP_S1"/>
    <property type="match status" value="1"/>
</dbReference>
<dbReference type="NCBIfam" id="TIGR00787">
    <property type="entry name" value="dctP"/>
    <property type="match status" value="1"/>
</dbReference>
<reference evidence="5" key="1">
    <citation type="submission" date="2018-12" db="EMBL/GenBank/DDBJ databases">
        <authorList>
            <person name="Sun L."/>
            <person name="Chen Z."/>
        </authorList>
    </citation>
    <scope>NUCLEOTIDE SEQUENCE [LARGE SCALE GENOMIC DNA]</scope>
    <source>
        <strain evidence="5">3-2-2</strain>
    </source>
</reference>
<evidence type="ECO:0000256" key="4">
    <source>
        <dbReference type="SAM" id="SignalP"/>
    </source>
</evidence>
<keyword evidence="6" id="KW-1185">Reference proteome</keyword>
<protein>
    <submittedName>
        <fullName evidence="5">TRAP transporter substrate-binding protein</fullName>
    </submittedName>
</protein>
<proteinExistence type="inferred from homology"/>
<dbReference type="InterPro" id="IPR038404">
    <property type="entry name" value="TRAP_DctP_sf"/>
</dbReference>
<sequence>MKKKHLMLLISIISLIVMAACGKSEAVSNEGGSGGKNKYKITINNGLQEDSSMHEGLMRFKEVAEEKSNGQLQIEVFSGATLYASDREAIEAVQNGNIEMTVPPTAALAGFSKDFMVLDSLFLFDEVENARAALDGELGEQLLDTLPPLGLRGLSWGEAGMRQITNNKGPIEKVEDLKGLKFRVQENPLHIDSFNELGANASPFAYGEVYSALQQNVFNAMETPLNLIDKDHFYEVQDYLTISNHVYTGEVLLINDNFFTGLPEELQKALTEAAETFTEYQRPLAFEEVKDSYDVVSDHMEINELSSDQKKEFVEQLAPVYEKYKAEFGDLLELAQSYN</sequence>
<evidence type="ECO:0000313" key="6">
    <source>
        <dbReference type="Proteomes" id="UP000287156"/>
    </source>
</evidence>
<dbReference type="InterPro" id="IPR004682">
    <property type="entry name" value="TRAP_DctP"/>
</dbReference>
<dbReference type="PIRSF" id="PIRSF006470">
    <property type="entry name" value="DctB"/>
    <property type="match status" value="1"/>
</dbReference>
<dbReference type="Proteomes" id="UP000287156">
    <property type="component" value="Unassembled WGS sequence"/>
</dbReference>
<dbReference type="InterPro" id="IPR018389">
    <property type="entry name" value="DctP_fam"/>
</dbReference>
<dbReference type="AlphaFoldDB" id="A0A429XSZ3"/>
<dbReference type="GO" id="GO:0030288">
    <property type="term" value="C:outer membrane-bounded periplasmic space"/>
    <property type="evidence" value="ECO:0007669"/>
    <property type="project" value="InterPro"/>
</dbReference>
<dbReference type="PANTHER" id="PTHR33376">
    <property type="match status" value="1"/>
</dbReference>
<dbReference type="GO" id="GO:0055085">
    <property type="term" value="P:transmembrane transport"/>
    <property type="evidence" value="ECO:0007669"/>
    <property type="project" value="InterPro"/>
</dbReference>
<feature type="chain" id="PRO_5038974888" evidence="4">
    <location>
        <begin position="20"/>
        <end position="339"/>
    </location>
</feature>
<evidence type="ECO:0000256" key="1">
    <source>
        <dbReference type="ARBA" id="ARBA00009023"/>
    </source>
</evidence>
<dbReference type="PROSITE" id="PS51257">
    <property type="entry name" value="PROKAR_LIPOPROTEIN"/>
    <property type="match status" value="1"/>
</dbReference>
<dbReference type="CDD" id="cd13603">
    <property type="entry name" value="PBP2_TRAP_Siap_TeaA_like"/>
    <property type="match status" value="1"/>
</dbReference>
<organism evidence="5 6">
    <name type="scientific">Siminovitchia acidinfaciens</name>
    <dbReference type="NCBI Taxonomy" id="2321395"/>
    <lineage>
        <taxon>Bacteria</taxon>
        <taxon>Bacillati</taxon>
        <taxon>Bacillota</taxon>
        <taxon>Bacilli</taxon>
        <taxon>Bacillales</taxon>
        <taxon>Bacillaceae</taxon>
        <taxon>Siminovitchia</taxon>
    </lineage>
</organism>
<gene>
    <name evidence="5" type="ORF">D4T97_020160</name>
</gene>
<comment type="caution">
    <text evidence="5">The sequence shown here is derived from an EMBL/GenBank/DDBJ whole genome shotgun (WGS) entry which is preliminary data.</text>
</comment>
<comment type="similarity">
    <text evidence="1">Belongs to the bacterial solute-binding protein 7 family.</text>
</comment>
<feature type="signal peptide" evidence="4">
    <location>
        <begin position="1"/>
        <end position="19"/>
    </location>
</feature>
<keyword evidence="2" id="KW-0813">Transport</keyword>
<dbReference type="PANTHER" id="PTHR33376:SF7">
    <property type="entry name" value="C4-DICARBOXYLATE-BINDING PROTEIN DCTB"/>
    <property type="match status" value="1"/>
</dbReference>
<dbReference type="OrthoDB" id="9776801at2"/>
<accession>A0A429XSZ3</accession>
<evidence type="ECO:0000256" key="2">
    <source>
        <dbReference type="ARBA" id="ARBA00022448"/>
    </source>
</evidence>
<dbReference type="Pfam" id="PF03480">
    <property type="entry name" value="DctP"/>
    <property type="match status" value="1"/>
</dbReference>
<keyword evidence="3 4" id="KW-0732">Signal</keyword>
<name>A0A429XSZ3_9BACI</name>
<dbReference type="RefSeq" id="WP_126052580.1">
    <property type="nucleotide sequence ID" value="NZ_QYTV02000018.1"/>
</dbReference>